<reference evidence="2" key="1">
    <citation type="submission" date="2020-10" db="EMBL/GenBank/DDBJ databases">
        <authorList>
            <person name="Gilroy R."/>
        </authorList>
    </citation>
    <scope>NUCLEOTIDE SEQUENCE</scope>
    <source>
        <strain evidence="2">CHK181-108</strain>
    </source>
</reference>
<feature type="signal peptide" evidence="1">
    <location>
        <begin position="1"/>
        <end position="22"/>
    </location>
</feature>
<organism evidence="2 3">
    <name type="scientific">Candidatus Ornithomonoglobus intestinigallinarum</name>
    <dbReference type="NCBI Taxonomy" id="2840894"/>
    <lineage>
        <taxon>Bacteria</taxon>
        <taxon>Bacillati</taxon>
        <taxon>Bacillota</taxon>
        <taxon>Clostridia</taxon>
        <taxon>Candidatus Ornithomonoglobus</taxon>
    </lineage>
</organism>
<proteinExistence type="predicted"/>
<evidence type="ECO:0000256" key="1">
    <source>
        <dbReference type="SAM" id="SignalP"/>
    </source>
</evidence>
<evidence type="ECO:0008006" key="4">
    <source>
        <dbReference type="Google" id="ProtNLM"/>
    </source>
</evidence>
<dbReference type="EMBL" id="DVLU01000073">
    <property type="protein sequence ID" value="HIT85738.1"/>
    <property type="molecule type" value="Genomic_DNA"/>
</dbReference>
<comment type="caution">
    <text evidence="2">The sequence shown here is derived from an EMBL/GenBank/DDBJ whole genome shotgun (WGS) entry which is preliminary data.</text>
</comment>
<evidence type="ECO:0000313" key="3">
    <source>
        <dbReference type="Proteomes" id="UP000824165"/>
    </source>
</evidence>
<name>A0A9D1H3S8_9FIRM</name>
<feature type="chain" id="PRO_5038614364" description="Bacterial Ig-like domain (Group 2)" evidence="1">
    <location>
        <begin position="23"/>
        <end position="781"/>
    </location>
</feature>
<evidence type="ECO:0000313" key="2">
    <source>
        <dbReference type="EMBL" id="HIT85738.1"/>
    </source>
</evidence>
<keyword evidence="1" id="KW-0732">Signal</keyword>
<gene>
    <name evidence="2" type="ORF">IAA60_07530</name>
</gene>
<sequence length="781" mass="85335">MKRTVKRILSCILAAASVSAFAAFPALADYTEGAYDIERVNETYDEGNTTNDIDNTPALQVGGTGAIDDRTYIFRFPSTGGNSTMMTNDFFLSFDFSFDAVDGTVPGVFGIDRYDDNNKNSKTGPKFTYNEGQIRTETGNNKYAELGAVSPDVWYTIEMEGKMVVSDAAVEFRLYGYEDGEKKLITSEEKLNLRQFYAGAGNGSPNLMYAANVSIDNVKFVSEYPDEVRISSASAELEAGQALTLDYEMYRQDKLVTKHPVQWSVYDETDTSEITDGSVTVNENGVLRADIHAEEQTVTVRATTNASEKGELTGTYTVNVKPVSTENEPFDKITISGPSEVKAGTSTTYSFTAEKLGADVTDSLEEGDVVWSVYTADDLYKNNNRYITAENGVLAVGENVVAQDIIIRASTASGAVYASYPVSIDFADSKTETVLGYSACEDDKTGFERVESWDGSYAIKTGGEAVQAITSTRDTWYTLTSLDIKFGGENSGFTLRKGTDKTNPCIRMHNGQLAVQKGSSDWDHYIDIDTETWYHMEVLYSNTQKNASMTIAPYNADGTLGETKCIYEINTRNCEPYDALQIEPNTTVDNIAVVTPKADKFELSAASTNMFAGSTNQITATASRNGLPILEYTNIEWSVLDSDELPIIDGSVSISGTGLLSADAMAKEQAVTVVASEGDVIGKAVINIQSSDIFTVTNLGVNEDKTKIVRMYVEKNFYYNDSVTFIIAIYGPEGELKGVSMRSGYGDSYNIGENEVTFDFTLPADFDPSTDTISTFVWTSL</sequence>
<protein>
    <recommendedName>
        <fullName evidence="4">Bacterial Ig-like domain (Group 2)</fullName>
    </recommendedName>
</protein>
<reference evidence="2" key="2">
    <citation type="journal article" date="2021" name="PeerJ">
        <title>Extensive microbial diversity within the chicken gut microbiome revealed by metagenomics and culture.</title>
        <authorList>
            <person name="Gilroy R."/>
            <person name="Ravi A."/>
            <person name="Getino M."/>
            <person name="Pursley I."/>
            <person name="Horton D.L."/>
            <person name="Alikhan N.F."/>
            <person name="Baker D."/>
            <person name="Gharbi K."/>
            <person name="Hall N."/>
            <person name="Watson M."/>
            <person name="Adriaenssens E.M."/>
            <person name="Foster-Nyarko E."/>
            <person name="Jarju S."/>
            <person name="Secka A."/>
            <person name="Antonio M."/>
            <person name="Oren A."/>
            <person name="Chaudhuri R.R."/>
            <person name="La Ragione R."/>
            <person name="Hildebrand F."/>
            <person name="Pallen M.J."/>
        </authorList>
    </citation>
    <scope>NUCLEOTIDE SEQUENCE</scope>
    <source>
        <strain evidence="2">CHK181-108</strain>
    </source>
</reference>
<dbReference type="AlphaFoldDB" id="A0A9D1H3S8"/>
<dbReference type="Proteomes" id="UP000824165">
    <property type="component" value="Unassembled WGS sequence"/>
</dbReference>
<accession>A0A9D1H3S8</accession>